<evidence type="ECO:0000256" key="5">
    <source>
        <dbReference type="ARBA" id="ARBA00022989"/>
    </source>
</evidence>
<keyword evidence="3 9" id="KW-0812">Transmembrane</keyword>
<protein>
    <recommendedName>
        <fullName evidence="2">Seipin</fullName>
    </recommendedName>
</protein>
<organism evidence="10 11">
    <name type="scientific">Cyprinus carpio carpio</name>
    <dbReference type="NCBI Taxonomy" id="630221"/>
    <lineage>
        <taxon>Eukaryota</taxon>
        <taxon>Metazoa</taxon>
        <taxon>Chordata</taxon>
        <taxon>Craniata</taxon>
        <taxon>Vertebrata</taxon>
        <taxon>Euteleostomi</taxon>
        <taxon>Actinopterygii</taxon>
        <taxon>Neopterygii</taxon>
        <taxon>Teleostei</taxon>
        <taxon>Ostariophysi</taxon>
        <taxon>Cypriniformes</taxon>
        <taxon>Cyprinidae</taxon>
        <taxon>Cyprininae</taxon>
        <taxon>Cyprinus</taxon>
    </lineage>
</organism>
<feature type="transmembrane region" description="Helical" evidence="9">
    <location>
        <begin position="27"/>
        <end position="48"/>
    </location>
</feature>
<evidence type="ECO:0000256" key="4">
    <source>
        <dbReference type="ARBA" id="ARBA00022824"/>
    </source>
</evidence>
<evidence type="ECO:0000256" key="1">
    <source>
        <dbReference type="ARBA" id="ARBA00004477"/>
    </source>
</evidence>
<keyword evidence="4" id="KW-0256">Endoplasmic reticulum</keyword>
<dbReference type="PANTHER" id="PTHR21212:SF0">
    <property type="entry name" value="SEIPIN"/>
    <property type="match status" value="1"/>
</dbReference>
<dbReference type="Proteomes" id="UP001108240">
    <property type="component" value="Unplaced"/>
</dbReference>
<dbReference type="InterPro" id="IPR009617">
    <property type="entry name" value="Seipin"/>
</dbReference>
<reference evidence="10" key="2">
    <citation type="submission" date="2025-09" db="UniProtKB">
        <authorList>
            <consortium name="Ensembl"/>
        </authorList>
    </citation>
    <scope>IDENTIFICATION</scope>
</reference>
<evidence type="ECO:0000313" key="10">
    <source>
        <dbReference type="Ensembl" id="ENSCCRP00000016955.1"/>
    </source>
</evidence>
<dbReference type="GO" id="GO:0005789">
    <property type="term" value="C:endoplasmic reticulum membrane"/>
    <property type="evidence" value="ECO:0007669"/>
    <property type="project" value="UniProtKB-SubCell"/>
</dbReference>
<comment type="subcellular location">
    <subcellularLocation>
        <location evidence="1">Endoplasmic reticulum membrane</location>
        <topology evidence="1">Multi-pass membrane protein</topology>
    </subcellularLocation>
</comment>
<feature type="region of interest" description="Disordered" evidence="8">
    <location>
        <begin position="279"/>
        <end position="321"/>
    </location>
</feature>
<evidence type="ECO:0000256" key="2">
    <source>
        <dbReference type="ARBA" id="ARBA00022064"/>
    </source>
</evidence>
<keyword evidence="11" id="KW-1185">Reference proteome</keyword>
<sequence length="348" mass="39337">MGAAMGPLLLWLQDVAAVTLLRARRTLLRAAILFCVLVLLLWVSIFLYGSFYYSYMPSVSFSTPVHFYYRTDCDVSDSALCSFPMANVSLLKNGRDQVMMPGQAYRISLELEMPESPVNEQLGMFMVKMSCYTTDGTVVQSVSRSTMLHYRSNLLQTMSTLLFSPLLLTGVSEQKQLIEVELFPDFKSNLYQPAVGAVIEIQSRRVQIYSAQLRIHAFFTGIRYLLHNFPVMSAIVGVASNFTFLSVTVLFSYLQFIWGGLYPPEQVRVKVRPSVSEEGRSTETYYGGDNSELADPPQRTKQTSRNKGELDTPSAIGTEDLNHLQEDEAGKNMNLKHKKNRIRQLWAL</sequence>
<evidence type="ECO:0000256" key="8">
    <source>
        <dbReference type="SAM" id="MobiDB-lite"/>
    </source>
</evidence>
<evidence type="ECO:0000256" key="6">
    <source>
        <dbReference type="ARBA" id="ARBA00023098"/>
    </source>
</evidence>
<proteinExistence type="predicted"/>
<keyword evidence="7 9" id="KW-0472">Membrane</keyword>
<keyword evidence="6" id="KW-0443">Lipid metabolism</keyword>
<dbReference type="CDD" id="cd23995">
    <property type="entry name" value="Seipin_BSCL2_like"/>
    <property type="match status" value="1"/>
</dbReference>
<dbReference type="AlphaFoldDB" id="A0A8C1AEP7"/>
<accession>A0A8C1AEP7</accession>
<reference evidence="10" key="1">
    <citation type="submission" date="2025-08" db="UniProtKB">
        <authorList>
            <consortium name="Ensembl"/>
        </authorList>
    </citation>
    <scope>IDENTIFICATION</scope>
</reference>
<name>A0A8C1AEP7_CYPCA</name>
<dbReference type="OMA" id="HSKQVQI"/>
<evidence type="ECO:0000256" key="9">
    <source>
        <dbReference type="SAM" id="Phobius"/>
    </source>
</evidence>
<dbReference type="GeneTree" id="ENSGT00390000011639"/>
<evidence type="ECO:0000256" key="3">
    <source>
        <dbReference type="ARBA" id="ARBA00022692"/>
    </source>
</evidence>
<keyword evidence="5 9" id="KW-1133">Transmembrane helix</keyword>
<evidence type="ECO:0000256" key="7">
    <source>
        <dbReference type="ARBA" id="ARBA00023136"/>
    </source>
</evidence>
<dbReference type="GO" id="GO:0140042">
    <property type="term" value="P:lipid droplet formation"/>
    <property type="evidence" value="ECO:0007669"/>
    <property type="project" value="UniProtKB-ARBA"/>
</dbReference>
<dbReference type="Ensembl" id="ENSCCRT00000018488.2">
    <property type="protein sequence ID" value="ENSCCRP00000016955.1"/>
    <property type="gene ID" value="ENSCCRG00000009485.2"/>
</dbReference>
<dbReference type="GO" id="GO:0006629">
    <property type="term" value="P:lipid metabolic process"/>
    <property type="evidence" value="ECO:0007669"/>
    <property type="project" value="UniProtKB-KW"/>
</dbReference>
<dbReference type="Pfam" id="PF06775">
    <property type="entry name" value="Seipin"/>
    <property type="match status" value="1"/>
</dbReference>
<dbReference type="PANTHER" id="PTHR21212">
    <property type="entry name" value="BERNARDINELLI-SEIP CONGENITAL LIPODYSTROPHY 2 HOMOLOG BSCL2 PROTEIN"/>
    <property type="match status" value="1"/>
</dbReference>
<evidence type="ECO:0000313" key="11">
    <source>
        <dbReference type="Proteomes" id="UP001108240"/>
    </source>
</evidence>